<evidence type="ECO:0000313" key="3">
    <source>
        <dbReference type="Proteomes" id="UP001524499"/>
    </source>
</evidence>
<dbReference type="InterPro" id="IPR013587">
    <property type="entry name" value="Nitrate/nitrite_sensing"/>
</dbReference>
<proteinExistence type="predicted"/>
<gene>
    <name evidence="2" type="ORF">NP590_13395</name>
</gene>
<evidence type="ECO:0000313" key="2">
    <source>
        <dbReference type="EMBL" id="MCQ8105104.1"/>
    </source>
</evidence>
<sequence length="323" mass="36078">MPQALTLLLLTAGLIGAACTGMLYCRQRARLGQINSQLLHITINQELKEFLGNIQRHRGMVNGYLNGDASFKYKISVLQAEINRQAGQIARHLQTSECHRADFETIRNHWQELYPRVLSGSRAQSFEDHCRLISTVLHLIRDIAERSQLHRDSGCPFSFVEIVWHLLPDTAEAIGQSRAIGTGIAAAGRGLGTERIKLGFLVTRIRETVARLEQGLTRTPADMTGEKLQQVHGEVRSRINKLVTEIERELLSADRPNINPGGFFEHASRTLDSVFEFYDQGTAIARLTLETQLSDTRRGRNRSLTTVISSLALATMAATQLNL</sequence>
<accession>A0ABT1TI11</accession>
<dbReference type="Proteomes" id="UP001524499">
    <property type="component" value="Unassembled WGS sequence"/>
</dbReference>
<reference evidence="2 3" key="1">
    <citation type="submission" date="2022-07" db="EMBL/GenBank/DDBJ databases">
        <title>Methylomonas rivi sp. nov., Methylomonas rosea sp. nov., Methylomonas aureus sp. nov. and Methylomonas subterranea sp. nov., four novel methanotrophs isolated from a freshwater creek and the deep terrestrial subsurface.</title>
        <authorList>
            <person name="Abin C."/>
            <person name="Sankaranarayanan K."/>
            <person name="Garner C."/>
            <person name="Sindelar R."/>
            <person name="Kotary K."/>
            <person name="Garner R."/>
            <person name="Barclay S."/>
            <person name="Lawson P."/>
            <person name="Krumholz L."/>
        </authorList>
    </citation>
    <scope>NUCLEOTIDE SEQUENCE [LARGE SCALE GENOMIC DNA]</scope>
    <source>
        <strain evidence="2 3">SURF-2</strain>
    </source>
</reference>
<name>A0ABT1TI11_9GAMM</name>
<organism evidence="2 3">
    <name type="scientific">Methylomonas subterranea</name>
    <dbReference type="NCBI Taxonomy" id="2952225"/>
    <lineage>
        <taxon>Bacteria</taxon>
        <taxon>Pseudomonadati</taxon>
        <taxon>Pseudomonadota</taxon>
        <taxon>Gammaproteobacteria</taxon>
        <taxon>Methylococcales</taxon>
        <taxon>Methylococcaceae</taxon>
        <taxon>Methylomonas</taxon>
    </lineage>
</organism>
<dbReference type="EMBL" id="JANIBJ010000024">
    <property type="protein sequence ID" value="MCQ8105104.1"/>
    <property type="molecule type" value="Genomic_DNA"/>
</dbReference>
<protein>
    <submittedName>
        <fullName evidence="2">Nitrate- and nitrite sensing domain-containing protein</fullName>
    </submittedName>
</protein>
<dbReference type="RefSeq" id="WP_256602987.1">
    <property type="nucleotide sequence ID" value="NZ_JANIBJ010000024.1"/>
</dbReference>
<dbReference type="Pfam" id="PF08376">
    <property type="entry name" value="NIT"/>
    <property type="match status" value="1"/>
</dbReference>
<comment type="caution">
    <text evidence="2">The sequence shown here is derived from an EMBL/GenBank/DDBJ whole genome shotgun (WGS) entry which is preliminary data.</text>
</comment>
<keyword evidence="3" id="KW-1185">Reference proteome</keyword>
<feature type="domain" description="Nitrate/nitrite sensing protein" evidence="1">
    <location>
        <begin position="53"/>
        <end position="276"/>
    </location>
</feature>
<evidence type="ECO:0000259" key="1">
    <source>
        <dbReference type="Pfam" id="PF08376"/>
    </source>
</evidence>